<keyword evidence="3" id="KW-0418">Kinase</keyword>
<protein>
    <submittedName>
        <fullName evidence="7">Thiamin pyrophosphokinase 1</fullName>
    </submittedName>
</protein>
<dbReference type="AlphaFoldDB" id="A0A8C1JRY4"/>
<keyword evidence="1" id="KW-0808">Transferase</keyword>
<keyword evidence="2" id="KW-0547">Nucleotide-binding</keyword>
<name>A0A8C1JRY4_CYPCA</name>
<dbReference type="InterPro" id="IPR007371">
    <property type="entry name" value="TPK_catalytic"/>
</dbReference>
<dbReference type="NCBIfam" id="TIGR01378">
    <property type="entry name" value="thi_PPkinase"/>
    <property type="match status" value="1"/>
</dbReference>
<evidence type="ECO:0000256" key="3">
    <source>
        <dbReference type="ARBA" id="ARBA00022777"/>
    </source>
</evidence>
<dbReference type="SUPFAM" id="SSF63999">
    <property type="entry name" value="Thiamin pyrophosphokinase, catalytic domain"/>
    <property type="match status" value="1"/>
</dbReference>
<dbReference type="GO" id="GO:0005524">
    <property type="term" value="F:ATP binding"/>
    <property type="evidence" value="ECO:0007669"/>
    <property type="project" value="UniProtKB-KW"/>
</dbReference>
<dbReference type="InterPro" id="IPR036371">
    <property type="entry name" value="TPK_B1-bd_sf"/>
</dbReference>
<keyword evidence="8" id="KW-1185">Reference proteome</keyword>
<dbReference type="Gene3D" id="3.40.50.10240">
    <property type="entry name" value="Thiamin pyrophosphokinase, catalytic domain"/>
    <property type="match status" value="1"/>
</dbReference>
<dbReference type="GO" id="GO:0009229">
    <property type="term" value="P:thiamine diphosphate biosynthetic process"/>
    <property type="evidence" value="ECO:0007669"/>
    <property type="project" value="InterPro"/>
</dbReference>
<evidence type="ECO:0000313" key="8">
    <source>
        <dbReference type="Proteomes" id="UP000694427"/>
    </source>
</evidence>
<evidence type="ECO:0000256" key="4">
    <source>
        <dbReference type="ARBA" id="ARBA00022840"/>
    </source>
</evidence>
<organism evidence="7 8">
    <name type="scientific">Cyprinus carpio</name>
    <name type="common">Common carp</name>
    <dbReference type="NCBI Taxonomy" id="7962"/>
    <lineage>
        <taxon>Eukaryota</taxon>
        <taxon>Metazoa</taxon>
        <taxon>Chordata</taxon>
        <taxon>Craniata</taxon>
        <taxon>Vertebrata</taxon>
        <taxon>Euteleostomi</taxon>
        <taxon>Actinopterygii</taxon>
        <taxon>Neopterygii</taxon>
        <taxon>Teleostei</taxon>
        <taxon>Ostariophysi</taxon>
        <taxon>Cypriniformes</taxon>
        <taxon>Cyprinidae</taxon>
        <taxon>Cyprininae</taxon>
        <taxon>Cyprinus</taxon>
    </lineage>
</organism>
<dbReference type="Ensembl" id="ENSCCRT00010039090.1">
    <property type="protein sequence ID" value="ENSCCRP00010035604.1"/>
    <property type="gene ID" value="ENSCCRG00010015183.1"/>
</dbReference>
<dbReference type="InterPro" id="IPR007373">
    <property type="entry name" value="Thiamin_PyroPKinase_B1-bd"/>
</dbReference>
<dbReference type="CDD" id="cd07995">
    <property type="entry name" value="TPK"/>
    <property type="match status" value="1"/>
</dbReference>
<sequence>MDEFAPLDCLLPSGKQRICLAILNQPIDERYFHVLWSKAKIRACADGGANHLYRLTEGRRESFLPDYINGDFDSILPEVKEFYTHKNCKLMETPDQDLTDFTKCLAIMVEEIKAQKLQIDTIVTLGGLGGRFDQIMATVETLFHAQKMTDLPVVVIQDRSLAVLLQEGRQHRLNVNTGLEGKWCSLVPVGSPCLTTTSGLKWNLGELRACRPQVCPPTQTPKHTHTDIPEDHLPVCTILFALFTWPVLVRRHSLPLTAQISSKHPLMLQLMQFVRPRFRKGSHLHHWV</sequence>
<dbReference type="SUPFAM" id="SSF63862">
    <property type="entry name" value="Thiamin pyrophosphokinase, substrate-binding domain"/>
    <property type="match status" value="1"/>
</dbReference>
<proteinExistence type="predicted"/>
<reference evidence="7" key="1">
    <citation type="submission" date="2025-08" db="UniProtKB">
        <authorList>
            <consortium name="Ensembl"/>
        </authorList>
    </citation>
    <scope>IDENTIFICATION</scope>
</reference>
<evidence type="ECO:0000256" key="2">
    <source>
        <dbReference type="ARBA" id="ARBA00022741"/>
    </source>
</evidence>
<dbReference type="GO" id="GO:0004788">
    <property type="term" value="F:thiamine diphosphokinase activity"/>
    <property type="evidence" value="ECO:0007669"/>
    <property type="project" value="InterPro"/>
</dbReference>
<dbReference type="Pfam" id="PF04263">
    <property type="entry name" value="TPK_catalytic"/>
    <property type="match status" value="1"/>
</dbReference>
<dbReference type="GO" id="GO:0030975">
    <property type="term" value="F:thiamine binding"/>
    <property type="evidence" value="ECO:0007669"/>
    <property type="project" value="InterPro"/>
</dbReference>
<keyword evidence="4" id="KW-0067">ATP-binding</keyword>
<dbReference type="InterPro" id="IPR006282">
    <property type="entry name" value="Thi_PPkinase"/>
</dbReference>
<evidence type="ECO:0000259" key="6">
    <source>
        <dbReference type="Pfam" id="PF04265"/>
    </source>
</evidence>
<evidence type="ECO:0000256" key="1">
    <source>
        <dbReference type="ARBA" id="ARBA00022679"/>
    </source>
</evidence>
<dbReference type="Gene3D" id="2.60.120.320">
    <property type="entry name" value="Thiamin pyrophosphokinase, thiamin-binding domain"/>
    <property type="match status" value="1"/>
</dbReference>
<dbReference type="InterPro" id="IPR036759">
    <property type="entry name" value="TPK_catalytic_sf"/>
</dbReference>
<reference evidence="7" key="2">
    <citation type="submission" date="2025-09" db="UniProtKB">
        <authorList>
            <consortium name="Ensembl"/>
        </authorList>
    </citation>
    <scope>IDENTIFICATION</scope>
</reference>
<dbReference type="Pfam" id="PF04265">
    <property type="entry name" value="TPK_B1_binding"/>
    <property type="match status" value="1"/>
</dbReference>
<dbReference type="FunFam" id="3.40.50.10240:FF:000004">
    <property type="entry name" value="Thiamin pyrophosphokinase 1"/>
    <property type="match status" value="1"/>
</dbReference>
<dbReference type="PANTHER" id="PTHR13622:SF8">
    <property type="entry name" value="THIAMIN PYROPHOSPHOKINASE 1"/>
    <property type="match status" value="1"/>
</dbReference>
<evidence type="ECO:0000313" key="7">
    <source>
        <dbReference type="Ensembl" id="ENSCCRP00010035604.1"/>
    </source>
</evidence>
<accession>A0A8C1JRY4</accession>
<dbReference type="GO" id="GO:0016301">
    <property type="term" value="F:kinase activity"/>
    <property type="evidence" value="ECO:0007669"/>
    <property type="project" value="UniProtKB-KW"/>
</dbReference>
<dbReference type="Proteomes" id="UP000694427">
    <property type="component" value="Unplaced"/>
</dbReference>
<dbReference type="PANTHER" id="PTHR13622">
    <property type="entry name" value="THIAMIN PYROPHOSPHOKINASE"/>
    <property type="match status" value="1"/>
</dbReference>
<feature type="domain" description="Thiamin pyrophosphokinase thiamin-binding" evidence="6">
    <location>
        <begin position="170"/>
        <end position="205"/>
    </location>
</feature>
<dbReference type="GO" id="GO:0006772">
    <property type="term" value="P:thiamine metabolic process"/>
    <property type="evidence" value="ECO:0007669"/>
    <property type="project" value="InterPro"/>
</dbReference>
<feature type="domain" description="Thiamin pyrophosphokinase catalytic" evidence="5">
    <location>
        <begin position="32"/>
        <end position="152"/>
    </location>
</feature>
<evidence type="ECO:0000259" key="5">
    <source>
        <dbReference type="Pfam" id="PF04263"/>
    </source>
</evidence>